<evidence type="ECO:0000313" key="1">
    <source>
        <dbReference type="EMBL" id="KAK7816207.1"/>
    </source>
</evidence>
<accession>A0AAW0IP55</accession>
<gene>
    <name evidence="1" type="ORF">CFP56_000595</name>
</gene>
<name>A0AAW0IP55_QUESU</name>
<reference evidence="1 2" key="1">
    <citation type="journal article" date="2018" name="Sci. Data">
        <title>The draft genome sequence of cork oak.</title>
        <authorList>
            <person name="Ramos A.M."/>
            <person name="Usie A."/>
            <person name="Barbosa P."/>
            <person name="Barros P.M."/>
            <person name="Capote T."/>
            <person name="Chaves I."/>
            <person name="Simoes F."/>
            <person name="Abreu I."/>
            <person name="Carrasquinho I."/>
            <person name="Faro C."/>
            <person name="Guimaraes J.B."/>
            <person name="Mendonca D."/>
            <person name="Nobrega F."/>
            <person name="Rodrigues L."/>
            <person name="Saibo N.J.M."/>
            <person name="Varela M.C."/>
            <person name="Egas C."/>
            <person name="Matos J."/>
            <person name="Miguel C.M."/>
            <person name="Oliveira M.M."/>
            <person name="Ricardo C.P."/>
            <person name="Goncalves S."/>
        </authorList>
    </citation>
    <scope>NUCLEOTIDE SEQUENCE [LARGE SCALE GENOMIC DNA]</scope>
    <source>
        <strain evidence="2">cv. HL8</strain>
    </source>
</reference>
<protein>
    <submittedName>
        <fullName evidence="1">Uncharacterized protein</fullName>
    </submittedName>
</protein>
<comment type="caution">
    <text evidence="1">The sequence shown here is derived from an EMBL/GenBank/DDBJ whole genome shotgun (WGS) entry which is preliminary data.</text>
</comment>
<proteinExistence type="predicted"/>
<evidence type="ECO:0000313" key="2">
    <source>
        <dbReference type="Proteomes" id="UP000237347"/>
    </source>
</evidence>
<dbReference type="AlphaFoldDB" id="A0AAW0IP55"/>
<organism evidence="1 2">
    <name type="scientific">Quercus suber</name>
    <name type="common">Cork oak</name>
    <dbReference type="NCBI Taxonomy" id="58331"/>
    <lineage>
        <taxon>Eukaryota</taxon>
        <taxon>Viridiplantae</taxon>
        <taxon>Streptophyta</taxon>
        <taxon>Embryophyta</taxon>
        <taxon>Tracheophyta</taxon>
        <taxon>Spermatophyta</taxon>
        <taxon>Magnoliopsida</taxon>
        <taxon>eudicotyledons</taxon>
        <taxon>Gunneridae</taxon>
        <taxon>Pentapetalae</taxon>
        <taxon>rosids</taxon>
        <taxon>fabids</taxon>
        <taxon>Fagales</taxon>
        <taxon>Fagaceae</taxon>
        <taxon>Quercus</taxon>
    </lineage>
</organism>
<dbReference type="Proteomes" id="UP000237347">
    <property type="component" value="Unassembled WGS sequence"/>
</dbReference>
<sequence length="85" mass="9061">MCAKSNGTQAKVGSADTRLCFHLEPLTIHHIAELDFAFCPTKAFPSGFENTPLLPVLCLLPKLRSATLLLPLAACSSTHLSTLAP</sequence>
<dbReference type="EMBL" id="PKMF04000953">
    <property type="protein sequence ID" value="KAK7816207.1"/>
    <property type="molecule type" value="Genomic_DNA"/>
</dbReference>
<keyword evidence="2" id="KW-1185">Reference proteome</keyword>